<feature type="transmembrane region" description="Helical" evidence="7">
    <location>
        <begin position="124"/>
        <end position="145"/>
    </location>
</feature>
<dbReference type="AlphaFoldDB" id="A0A4D7AU03"/>
<feature type="transmembrane region" description="Helical" evidence="7">
    <location>
        <begin position="98"/>
        <end position="118"/>
    </location>
</feature>
<dbReference type="PANTHER" id="PTHR22911:SF6">
    <property type="entry name" value="SOLUTE CARRIER FAMILY 35 MEMBER G1"/>
    <property type="match status" value="1"/>
</dbReference>
<feature type="domain" description="EamA" evidence="8">
    <location>
        <begin position="178"/>
        <end position="308"/>
    </location>
</feature>
<evidence type="ECO:0000259" key="8">
    <source>
        <dbReference type="Pfam" id="PF00892"/>
    </source>
</evidence>
<keyword evidence="4 7" id="KW-1133">Transmembrane helix</keyword>
<feature type="transmembrane region" description="Helical" evidence="7">
    <location>
        <begin position="65"/>
        <end position="86"/>
    </location>
</feature>
<reference evidence="9 10" key="1">
    <citation type="submission" date="2019-04" db="EMBL/GenBank/DDBJ databases">
        <title>Phreatobacter aquaticus sp. nov.</title>
        <authorList>
            <person name="Choi A."/>
        </authorList>
    </citation>
    <scope>NUCLEOTIDE SEQUENCE [LARGE SCALE GENOMIC DNA]</scope>
    <source>
        <strain evidence="9 10">KCTC 52518</strain>
    </source>
</reference>
<keyword evidence="5 7" id="KW-0472">Membrane</keyword>
<dbReference type="GO" id="GO:0016020">
    <property type="term" value="C:membrane"/>
    <property type="evidence" value="ECO:0007669"/>
    <property type="project" value="UniProtKB-SubCell"/>
</dbReference>
<sequence>MSARPLGWSRKSPKHWRPRSETTAMPPATAERPLAAIAAQLVCFTFISANDVIVKLIVAELPSWQIIAVRSGFGLALLAPAILWRLADGSGRLVTRRIGAHVLRAGLSAVSIVTYFEALRELDLPVATTILFVTPFFVVALSGLALRERVPANRWIAVVIGFAGALVIIKPDTSGISMAALLVVVSAATWAATMVAMRDMTRTESSLAIIVYFNLFLVIIAGSLAWPLWQPLSWRIMAIIACVAAIQLIAQQFMMVAFRLASASVTAPLQYVQLIWSVLAGWFIFGVIPALNVFAGAAIIVASGLYLILSERR</sequence>
<feature type="transmembrane region" description="Helical" evidence="7">
    <location>
        <begin position="207"/>
        <end position="226"/>
    </location>
</feature>
<protein>
    <submittedName>
        <fullName evidence="9">DMT family transporter</fullName>
    </submittedName>
</protein>
<name>A0A4D7AU03_9HYPH</name>
<evidence type="ECO:0000256" key="1">
    <source>
        <dbReference type="ARBA" id="ARBA00004141"/>
    </source>
</evidence>
<feature type="region of interest" description="Disordered" evidence="6">
    <location>
        <begin position="1"/>
        <end position="25"/>
    </location>
</feature>
<keyword evidence="3 7" id="KW-0812">Transmembrane</keyword>
<proteinExistence type="inferred from homology"/>
<dbReference type="EMBL" id="CP039690">
    <property type="protein sequence ID" value="QCI63041.1"/>
    <property type="molecule type" value="Genomic_DNA"/>
</dbReference>
<dbReference type="PANTHER" id="PTHR22911">
    <property type="entry name" value="ACYL-MALONYL CONDENSING ENZYME-RELATED"/>
    <property type="match status" value="1"/>
</dbReference>
<evidence type="ECO:0000256" key="6">
    <source>
        <dbReference type="SAM" id="MobiDB-lite"/>
    </source>
</evidence>
<dbReference type="KEGG" id="pstg:E8M01_01555"/>
<comment type="subcellular location">
    <subcellularLocation>
        <location evidence="1">Membrane</location>
        <topology evidence="1">Multi-pass membrane protein</topology>
    </subcellularLocation>
</comment>
<feature type="domain" description="EamA" evidence="8">
    <location>
        <begin position="41"/>
        <end position="169"/>
    </location>
</feature>
<feature type="transmembrane region" description="Helical" evidence="7">
    <location>
        <begin position="232"/>
        <end position="250"/>
    </location>
</feature>
<evidence type="ECO:0000256" key="7">
    <source>
        <dbReference type="SAM" id="Phobius"/>
    </source>
</evidence>
<dbReference type="Pfam" id="PF00892">
    <property type="entry name" value="EamA"/>
    <property type="match status" value="2"/>
</dbReference>
<gene>
    <name evidence="9" type="ORF">E8M01_01555</name>
</gene>
<keyword evidence="10" id="KW-1185">Reference proteome</keyword>
<feature type="transmembrane region" description="Helical" evidence="7">
    <location>
        <begin position="152"/>
        <end position="169"/>
    </location>
</feature>
<feature type="transmembrane region" description="Helical" evidence="7">
    <location>
        <begin position="175"/>
        <end position="195"/>
    </location>
</feature>
<evidence type="ECO:0000256" key="4">
    <source>
        <dbReference type="ARBA" id="ARBA00022989"/>
    </source>
</evidence>
<dbReference type="SUPFAM" id="SSF103481">
    <property type="entry name" value="Multidrug resistance efflux transporter EmrE"/>
    <property type="match status" value="2"/>
</dbReference>
<feature type="transmembrane region" description="Helical" evidence="7">
    <location>
        <begin position="282"/>
        <end position="309"/>
    </location>
</feature>
<comment type="similarity">
    <text evidence="2">Belongs to the drug/metabolite transporter (DMT) superfamily. 10 TMS drug/metabolite exporter (DME) (TC 2.A.7.3) family.</text>
</comment>
<dbReference type="OrthoDB" id="9812899at2"/>
<evidence type="ECO:0000313" key="10">
    <source>
        <dbReference type="Proteomes" id="UP000298781"/>
    </source>
</evidence>
<evidence type="ECO:0000256" key="5">
    <source>
        <dbReference type="ARBA" id="ARBA00023136"/>
    </source>
</evidence>
<dbReference type="Proteomes" id="UP000298781">
    <property type="component" value="Chromosome"/>
</dbReference>
<organism evidence="9 10">
    <name type="scientific">Phreatobacter stygius</name>
    <dbReference type="NCBI Taxonomy" id="1940610"/>
    <lineage>
        <taxon>Bacteria</taxon>
        <taxon>Pseudomonadati</taxon>
        <taxon>Pseudomonadota</taxon>
        <taxon>Alphaproteobacteria</taxon>
        <taxon>Hyphomicrobiales</taxon>
        <taxon>Phreatobacteraceae</taxon>
        <taxon>Phreatobacter</taxon>
    </lineage>
</organism>
<dbReference type="Gene3D" id="1.10.3730.20">
    <property type="match status" value="1"/>
</dbReference>
<dbReference type="InterPro" id="IPR037185">
    <property type="entry name" value="EmrE-like"/>
</dbReference>
<evidence type="ECO:0000256" key="3">
    <source>
        <dbReference type="ARBA" id="ARBA00022692"/>
    </source>
</evidence>
<dbReference type="InterPro" id="IPR000620">
    <property type="entry name" value="EamA_dom"/>
</dbReference>
<evidence type="ECO:0000313" key="9">
    <source>
        <dbReference type="EMBL" id="QCI63041.1"/>
    </source>
</evidence>
<accession>A0A4D7AU03</accession>
<evidence type="ECO:0000256" key="2">
    <source>
        <dbReference type="ARBA" id="ARBA00009853"/>
    </source>
</evidence>